<dbReference type="Proteomes" id="UP000594261">
    <property type="component" value="Chromosome 2"/>
</dbReference>
<dbReference type="Gramene" id="QL02p094689:mrna">
    <property type="protein sequence ID" value="QL02p094689:mrna:CDS:1"/>
    <property type="gene ID" value="QL02p094689"/>
</dbReference>
<feature type="signal peptide" evidence="2">
    <location>
        <begin position="1"/>
        <end position="29"/>
    </location>
</feature>
<protein>
    <recommendedName>
        <fullName evidence="3">Prolamin-like domain-containing protein</fullName>
    </recommendedName>
</protein>
<dbReference type="EnsemblPlants" id="QL02p094689:mrna">
    <property type="protein sequence ID" value="QL02p094689:mrna:CDS:1"/>
    <property type="gene ID" value="QL02p094689"/>
</dbReference>
<accession>A0A7N2L170</accession>
<dbReference type="InterPro" id="IPR040220">
    <property type="entry name" value="DD11"/>
</dbReference>
<evidence type="ECO:0000256" key="1">
    <source>
        <dbReference type="ARBA" id="ARBA00022729"/>
    </source>
</evidence>
<dbReference type="PANTHER" id="PTHR31207">
    <property type="entry name" value="ECA1 GAMETOGENESIS FAMILY PROTEIN (DUF784)-RELATED-RELATED"/>
    <property type="match status" value="1"/>
</dbReference>
<proteinExistence type="predicted"/>
<dbReference type="InterPro" id="IPR008502">
    <property type="entry name" value="Prolamin-like"/>
</dbReference>
<feature type="chain" id="PRO_5029671947" description="Prolamin-like domain-containing protein" evidence="2">
    <location>
        <begin position="30"/>
        <end position="150"/>
    </location>
</feature>
<dbReference type="FunCoup" id="A0A7N2L170">
    <property type="interactions" value="57"/>
</dbReference>
<dbReference type="OMA" id="YEMKFGH"/>
<name>A0A7N2L170_QUELO</name>
<reference evidence="4" key="2">
    <citation type="submission" date="2021-01" db="UniProtKB">
        <authorList>
            <consortium name="EnsemblPlants"/>
        </authorList>
    </citation>
    <scope>IDENTIFICATION</scope>
</reference>
<dbReference type="AlphaFoldDB" id="A0A7N2L170"/>
<feature type="domain" description="Prolamin-like" evidence="3">
    <location>
        <begin position="66"/>
        <end position="137"/>
    </location>
</feature>
<evidence type="ECO:0000313" key="4">
    <source>
        <dbReference type="EnsemblPlants" id="QL02p094689:mrna:CDS:1"/>
    </source>
</evidence>
<dbReference type="Pfam" id="PF05617">
    <property type="entry name" value="Prolamin_like"/>
    <property type="match status" value="1"/>
</dbReference>
<dbReference type="SUPFAM" id="SSF47699">
    <property type="entry name" value="Bifunctional inhibitor/lipid-transfer protein/seed storage 2S albumin"/>
    <property type="match status" value="1"/>
</dbReference>
<keyword evidence="5" id="KW-1185">Reference proteome</keyword>
<evidence type="ECO:0000259" key="3">
    <source>
        <dbReference type="Pfam" id="PF05617"/>
    </source>
</evidence>
<reference evidence="5" key="1">
    <citation type="journal article" date="2016" name="G3 (Bethesda)">
        <title>First Draft Assembly and Annotation of the Genome of a California Endemic Oak Quercus lobata Nee (Fagaceae).</title>
        <authorList>
            <person name="Sork V.L."/>
            <person name="Fitz-Gibbon S.T."/>
            <person name="Puiu D."/>
            <person name="Crepeau M."/>
            <person name="Gugger P.F."/>
            <person name="Sherman R."/>
            <person name="Stevens K."/>
            <person name="Langley C.H."/>
            <person name="Pellegrini M."/>
            <person name="Salzberg S.L."/>
        </authorList>
    </citation>
    <scope>NUCLEOTIDE SEQUENCE [LARGE SCALE GENOMIC DNA]</scope>
    <source>
        <strain evidence="5">cv. SW786</strain>
    </source>
</reference>
<organism evidence="4 5">
    <name type="scientific">Quercus lobata</name>
    <name type="common">Valley oak</name>
    <dbReference type="NCBI Taxonomy" id="97700"/>
    <lineage>
        <taxon>Eukaryota</taxon>
        <taxon>Viridiplantae</taxon>
        <taxon>Streptophyta</taxon>
        <taxon>Embryophyta</taxon>
        <taxon>Tracheophyta</taxon>
        <taxon>Spermatophyta</taxon>
        <taxon>Magnoliopsida</taxon>
        <taxon>eudicotyledons</taxon>
        <taxon>Gunneridae</taxon>
        <taxon>Pentapetalae</taxon>
        <taxon>rosids</taxon>
        <taxon>fabids</taxon>
        <taxon>Fagales</taxon>
        <taxon>Fagaceae</taxon>
        <taxon>Quercus</taxon>
    </lineage>
</organism>
<keyword evidence="1 2" id="KW-0732">Signal</keyword>
<evidence type="ECO:0000256" key="2">
    <source>
        <dbReference type="SAM" id="SignalP"/>
    </source>
</evidence>
<evidence type="ECO:0000313" key="5">
    <source>
        <dbReference type="Proteomes" id="UP000594261"/>
    </source>
</evidence>
<dbReference type="PANTHER" id="PTHR31207:SF23">
    <property type="entry name" value="DOWNREGULATED IN DIF1 18-RELATED"/>
    <property type="match status" value="1"/>
</dbReference>
<dbReference type="InParanoid" id="A0A7N2L170"/>
<dbReference type="InterPro" id="IPR036312">
    <property type="entry name" value="Bifun_inhib/LTP/seed_sf"/>
</dbReference>
<sequence length="150" mass="16608">MARFTSFPAMVVVVLLASAIGVLLPKVASDIFEESIAPAPEYDGSYVEERPAFIEDGEYEANFLDNCKKKLTDNCGTSIFTTIFLKDEVITPDCCHQLVKIGLACHNGLVKHIISIPEFKANQSITLPRSVKIWNKCKLVTEFFSPSHSP</sequence>